<dbReference type="SMART" id="SM00862">
    <property type="entry name" value="Trans_reg_C"/>
    <property type="match status" value="1"/>
</dbReference>
<comment type="caution">
    <text evidence="9">The sequence shown here is derived from an EMBL/GenBank/DDBJ whole genome shotgun (WGS) entry which is preliminary data.</text>
</comment>
<dbReference type="eggNOG" id="COG3710">
    <property type="taxonomic scope" value="Bacteria"/>
</dbReference>
<dbReference type="eggNOG" id="COG4566">
    <property type="taxonomic scope" value="Bacteria"/>
</dbReference>
<dbReference type="InterPro" id="IPR001789">
    <property type="entry name" value="Sig_transdc_resp-reg_receiver"/>
</dbReference>
<dbReference type="PROSITE" id="PS51755">
    <property type="entry name" value="OMPR_PHOB"/>
    <property type="match status" value="1"/>
</dbReference>
<feature type="modified residue" description="4-aspartylphosphate" evidence="4">
    <location>
        <position position="173"/>
    </location>
</feature>
<evidence type="ECO:0000313" key="9">
    <source>
        <dbReference type="EMBL" id="KDD66244.1"/>
    </source>
</evidence>
<dbReference type="SUPFAM" id="SSF52172">
    <property type="entry name" value="CheY-like"/>
    <property type="match status" value="1"/>
</dbReference>
<keyword evidence="4" id="KW-0597">Phosphoprotein</keyword>
<accession>A0A059KWY2</accession>
<dbReference type="PROSITE" id="PS50043">
    <property type="entry name" value="HTH_LUXR_2"/>
    <property type="match status" value="1"/>
</dbReference>
<dbReference type="PANTHER" id="PTHR44688">
    <property type="entry name" value="DNA-BINDING TRANSCRIPTIONAL ACTIVATOR DEVR_DOSR"/>
    <property type="match status" value="1"/>
</dbReference>
<organism evidence="9 10">
    <name type="scientific">Pseudomonas mandelii PD30</name>
    <dbReference type="NCBI Taxonomy" id="1419583"/>
    <lineage>
        <taxon>Bacteria</taxon>
        <taxon>Pseudomonadati</taxon>
        <taxon>Pseudomonadota</taxon>
        <taxon>Gammaproteobacteria</taxon>
        <taxon>Pseudomonadales</taxon>
        <taxon>Pseudomonadaceae</taxon>
        <taxon>Pseudomonas</taxon>
    </lineage>
</organism>
<gene>
    <name evidence="9" type="ORF">V466_25200</name>
</gene>
<dbReference type="PRINTS" id="PR00038">
    <property type="entry name" value="HTHLUXR"/>
</dbReference>
<dbReference type="InterPro" id="IPR016032">
    <property type="entry name" value="Sig_transdc_resp-reg_C-effctor"/>
</dbReference>
<evidence type="ECO:0000256" key="4">
    <source>
        <dbReference type="PROSITE-ProRule" id="PRU00169"/>
    </source>
</evidence>
<evidence type="ECO:0000256" key="2">
    <source>
        <dbReference type="ARBA" id="ARBA00023125"/>
    </source>
</evidence>
<feature type="domain" description="Response regulatory" evidence="7">
    <location>
        <begin position="124"/>
        <end position="238"/>
    </location>
</feature>
<reference evidence="9 10" key="1">
    <citation type="submission" date="2013-12" db="EMBL/GenBank/DDBJ databases">
        <authorList>
            <person name="Formusa P.A."/>
            <person name="Habash M."/>
            <person name="Lee H."/>
            <person name="Trevors J.T."/>
        </authorList>
    </citation>
    <scope>NUCLEOTIDE SEQUENCE [LARGE SCALE GENOMIC DNA]</scope>
    <source>
        <strain evidence="9 10">PD30</strain>
    </source>
</reference>
<keyword evidence="1" id="KW-0805">Transcription regulation</keyword>
<evidence type="ECO:0000256" key="3">
    <source>
        <dbReference type="ARBA" id="ARBA00023163"/>
    </source>
</evidence>
<dbReference type="PANTHER" id="PTHR44688:SF16">
    <property type="entry name" value="DNA-BINDING TRANSCRIPTIONAL ACTIVATOR DEVR_DOSR"/>
    <property type="match status" value="1"/>
</dbReference>
<dbReference type="CDD" id="cd06170">
    <property type="entry name" value="LuxR_C_like"/>
    <property type="match status" value="1"/>
</dbReference>
<evidence type="ECO:0000256" key="1">
    <source>
        <dbReference type="ARBA" id="ARBA00023015"/>
    </source>
</evidence>
<name>A0A059KWY2_9PSED</name>
<feature type="domain" description="HTH luxR-type" evidence="6">
    <location>
        <begin position="254"/>
        <end position="319"/>
    </location>
</feature>
<dbReference type="EMBL" id="AZQQ01000099">
    <property type="protein sequence ID" value="KDD66244.1"/>
    <property type="molecule type" value="Genomic_DNA"/>
</dbReference>
<keyword evidence="3" id="KW-0804">Transcription</keyword>
<dbReference type="Proteomes" id="UP000026739">
    <property type="component" value="Unassembled WGS sequence"/>
</dbReference>
<dbReference type="Pfam" id="PF00072">
    <property type="entry name" value="Response_reg"/>
    <property type="match status" value="1"/>
</dbReference>
<dbReference type="SUPFAM" id="SSF46894">
    <property type="entry name" value="C-terminal effector domain of the bipartite response regulators"/>
    <property type="match status" value="2"/>
</dbReference>
<evidence type="ECO:0000259" key="6">
    <source>
        <dbReference type="PROSITE" id="PS50043"/>
    </source>
</evidence>
<dbReference type="Pfam" id="PF00196">
    <property type="entry name" value="GerE"/>
    <property type="match status" value="1"/>
</dbReference>
<sequence>MIRLGQATISLERREAFLDGRPLRVGGRAFEILSVLMRADGRIVSKDELITQVWPDTVVEENNLQVQISSLRKLFGEKELIQTVPRRGYRLLKEREPPLPLFHPVALGPLASEDQETINPDSVPVFIVDDEASVRTALSRLLRAEGIAHRIFASAEELLNADLDVGPACLLLDVSLPEATGLELQSALGQRGHPWPVIFMTGFGTISMSVQAMKAGAVEFLTKPFNDDQLLDTLRATRRRAATAFEQWQRIQSARQRAALLTPREREVLPLIVAGLSNKHIANQLGTSEVTAKVHRKHIMEKMQTRSLVNLVKLFGLISTEPAFGMQGSS</sequence>
<dbReference type="InterPro" id="IPR001867">
    <property type="entry name" value="OmpR/PhoB-type_DNA-bd"/>
</dbReference>
<evidence type="ECO:0000259" key="8">
    <source>
        <dbReference type="PROSITE" id="PS51755"/>
    </source>
</evidence>
<dbReference type="SMART" id="SM00421">
    <property type="entry name" value="HTH_LUXR"/>
    <property type="match status" value="1"/>
</dbReference>
<dbReference type="GO" id="GO:0003677">
    <property type="term" value="F:DNA binding"/>
    <property type="evidence" value="ECO:0007669"/>
    <property type="project" value="UniProtKB-UniRule"/>
</dbReference>
<dbReference type="AlphaFoldDB" id="A0A059KWY2"/>
<evidence type="ECO:0000313" key="10">
    <source>
        <dbReference type="Proteomes" id="UP000026739"/>
    </source>
</evidence>
<dbReference type="PROSITE" id="PS50110">
    <property type="entry name" value="RESPONSE_REGULATORY"/>
    <property type="match status" value="1"/>
</dbReference>
<feature type="domain" description="OmpR/PhoB-type" evidence="8">
    <location>
        <begin position="1"/>
        <end position="93"/>
    </location>
</feature>
<dbReference type="Gene3D" id="1.10.10.10">
    <property type="entry name" value="Winged helix-like DNA-binding domain superfamily/Winged helix DNA-binding domain"/>
    <property type="match status" value="2"/>
</dbReference>
<dbReference type="GO" id="GO:0000160">
    <property type="term" value="P:phosphorelay signal transduction system"/>
    <property type="evidence" value="ECO:0007669"/>
    <property type="project" value="InterPro"/>
</dbReference>
<proteinExistence type="predicted"/>
<dbReference type="InterPro" id="IPR036388">
    <property type="entry name" value="WH-like_DNA-bd_sf"/>
</dbReference>
<keyword evidence="2 5" id="KW-0238">DNA-binding</keyword>
<dbReference type="InterPro" id="IPR000792">
    <property type="entry name" value="Tscrpt_reg_LuxR_C"/>
</dbReference>
<feature type="DNA-binding region" description="OmpR/PhoB-type" evidence="5">
    <location>
        <begin position="1"/>
        <end position="93"/>
    </location>
</feature>
<dbReference type="CDD" id="cd00383">
    <property type="entry name" value="trans_reg_C"/>
    <property type="match status" value="1"/>
</dbReference>
<evidence type="ECO:0000256" key="5">
    <source>
        <dbReference type="PROSITE-ProRule" id="PRU01091"/>
    </source>
</evidence>
<dbReference type="RefSeq" id="WP_033060786.1">
    <property type="nucleotide sequence ID" value="NZ_AZQQ01000099.1"/>
</dbReference>
<protein>
    <submittedName>
        <fullName evidence="9">LuxR family transcriptional regulator</fullName>
    </submittedName>
</protein>
<dbReference type="InterPro" id="IPR011006">
    <property type="entry name" value="CheY-like_superfamily"/>
</dbReference>
<evidence type="ECO:0000259" key="7">
    <source>
        <dbReference type="PROSITE" id="PS50110"/>
    </source>
</evidence>
<dbReference type="Gene3D" id="3.40.50.2300">
    <property type="match status" value="1"/>
</dbReference>
<dbReference type="SMART" id="SM00448">
    <property type="entry name" value="REC"/>
    <property type="match status" value="1"/>
</dbReference>
<dbReference type="GO" id="GO:0006355">
    <property type="term" value="P:regulation of DNA-templated transcription"/>
    <property type="evidence" value="ECO:0007669"/>
    <property type="project" value="InterPro"/>
</dbReference>
<dbReference type="Pfam" id="PF00486">
    <property type="entry name" value="Trans_reg_C"/>
    <property type="match status" value="1"/>
</dbReference>